<evidence type="ECO:0000313" key="4">
    <source>
        <dbReference type="Proteomes" id="UP000078576"/>
    </source>
</evidence>
<feature type="compositionally biased region" description="Polar residues" evidence="1">
    <location>
        <begin position="211"/>
        <end position="223"/>
    </location>
</feature>
<dbReference type="AlphaFoldDB" id="A0A194URE3"/>
<dbReference type="SUPFAM" id="SSF46689">
    <property type="entry name" value="Homeodomain-like"/>
    <property type="match status" value="1"/>
</dbReference>
<accession>A0A194URE3</accession>
<proteinExistence type="predicted"/>
<dbReference type="Pfam" id="PF04433">
    <property type="entry name" value="SWIRM"/>
    <property type="match status" value="1"/>
</dbReference>
<dbReference type="FunFam" id="1.10.10.10:FF:000087">
    <property type="entry name" value="Transcriptional adapter 2"/>
    <property type="match status" value="1"/>
</dbReference>
<dbReference type="STRING" id="694573.A0A194URE3"/>
<protein>
    <submittedName>
        <fullName evidence="3">SWIRM domain-containing protein FUN19</fullName>
    </submittedName>
</protein>
<dbReference type="InterPro" id="IPR007526">
    <property type="entry name" value="SWIRM"/>
</dbReference>
<dbReference type="Gene3D" id="1.10.10.10">
    <property type="entry name" value="Winged helix-like DNA-binding domain superfamily/Winged helix DNA-binding domain"/>
    <property type="match status" value="1"/>
</dbReference>
<sequence length="418" mass="46780">MAASPQFDGSSTRTRPEIAVASTYSKQYTAAHSQSRSSVSATMQSKNPLAISNLMISPPEQAPLESFRQVPEPFQPISMQPPTKPKQTNPQLPASPPVSPWTKAGNQISGPSTTHDATDPILYPEAPASPSSPLFIERRLSPEAQNAVFEHIAARRVSPLPDHVTPPRRQDYELALYLKENFYQIYQRDPRGLLKRNREELRRDARARALSNPTHSKSATQSVIHAKPLMARPSGTIVARPNVAKHATSPRTPSKVTKPPTGPRPVRAQTAKSARRVSSTPEPRSRLVPPNREDKDFNSIPDFCPPVSSLPDRPNSLKVDWKGNALDLSKDPHRHLLHPDELQLAASLRLDCATYLTSKRRIFEARLDYYHKGKEFRKTHAQQACKIDVNKASKLHMAYERVGWFDKKWMLNLPSSAH</sequence>
<feature type="region of interest" description="Disordered" evidence="1">
    <location>
        <begin position="207"/>
        <end position="309"/>
    </location>
</feature>
<feature type="region of interest" description="Disordered" evidence="1">
    <location>
        <begin position="51"/>
        <end position="129"/>
    </location>
</feature>
<dbReference type="PROSITE" id="PS50934">
    <property type="entry name" value="SWIRM"/>
    <property type="match status" value="1"/>
</dbReference>
<dbReference type="InterPro" id="IPR036388">
    <property type="entry name" value="WH-like_DNA-bd_sf"/>
</dbReference>
<evidence type="ECO:0000259" key="2">
    <source>
        <dbReference type="PROSITE" id="PS50934"/>
    </source>
</evidence>
<name>A0A194URE3_CYTMA</name>
<evidence type="ECO:0000256" key="1">
    <source>
        <dbReference type="SAM" id="MobiDB-lite"/>
    </source>
</evidence>
<dbReference type="GO" id="GO:0010468">
    <property type="term" value="P:regulation of gene expression"/>
    <property type="evidence" value="ECO:0007669"/>
    <property type="project" value="UniProtKB-ARBA"/>
</dbReference>
<dbReference type="OrthoDB" id="5598695at2759"/>
<feature type="compositionally biased region" description="Polar residues" evidence="1">
    <location>
        <begin position="104"/>
        <end position="115"/>
    </location>
</feature>
<feature type="compositionally biased region" description="Polar residues" evidence="1">
    <location>
        <begin position="270"/>
        <end position="282"/>
    </location>
</feature>
<feature type="domain" description="SWIRM" evidence="2">
    <location>
        <begin position="317"/>
        <end position="416"/>
    </location>
</feature>
<reference evidence="4" key="1">
    <citation type="submission" date="2014-12" db="EMBL/GenBank/DDBJ databases">
        <title>Genome Sequence of Valsa Canker Pathogens Uncovers a Specific Adaption of Colonization on Woody Bark.</title>
        <authorList>
            <person name="Yin Z."/>
            <person name="Liu H."/>
            <person name="Gao X."/>
            <person name="Li Z."/>
            <person name="Song N."/>
            <person name="Ke X."/>
            <person name="Dai Q."/>
            <person name="Wu Y."/>
            <person name="Sun Y."/>
            <person name="Xu J.-R."/>
            <person name="Kang Z.K."/>
            <person name="Wang L."/>
            <person name="Huang L."/>
        </authorList>
    </citation>
    <scope>NUCLEOTIDE SEQUENCE [LARGE SCALE GENOMIC DNA]</scope>
    <source>
        <strain evidence="4">SXYL134</strain>
    </source>
</reference>
<dbReference type="EMBL" id="KN714672">
    <property type="protein sequence ID" value="KUI54245.1"/>
    <property type="molecule type" value="Genomic_DNA"/>
</dbReference>
<evidence type="ECO:0000313" key="3">
    <source>
        <dbReference type="EMBL" id="KUI54245.1"/>
    </source>
</evidence>
<organism evidence="3 4">
    <name type="scientific">Cytospora mali</name>
    <name type="common">Apple Valsa canker fungus</name>
    <name type="synonym">Valsa mali</name>
    <dbReference type="NCBI Taxonomy" id="578113"/>
    <lineage>
        <taxon>Eukaryota</taxon>
        <taxon>Fungi</taxon>
        <taxon>Dikarya</taxon>
        <taxon>Ascomycota</taxon>
        <taxon>Pezizomycotina</taxon>
        <taxon>Sordariomycetes</taxon>
        <taxon>Sordariomycetidae</taxon>
        <taxon>Diaporthales</taxon>
        <taxon>Cytosporaceae</taxon>
        <taxon>Cytospora</taxon>
    </lineage>
</organism>
<gene>
    <name evidence="3" type="ORF">VP1G_01642</name>
</gene>
<dbReference type="InterPro" id="IPR009057">
    <property type="entry name" value="Homeodomain-like_sf"/>
</dbReference>
<dbReference type="Proteomes" id="UP000078576">
    <property type="component" value="Unassembled WGS sequence"/>
</dbReference>
<keyword evidence="4" id="KW-1185">Reference proteome</keyword>